<reference evidence="1 2" key="1">
    <citation type="submission" date="2021-06" db="EMBL/GenBank/DDBJ databases">
        <authorList>
            <person name="Kallberg Y."/>
            <person name="Tangrot J."/>
            <person name="Rosling A."/>
        </authorList>
    </citation>
    <scope>NUCLEOTIDE SEQUENCE [LARGE SCALE GENOMIC DNA]</scope>
    <source>
        <strain evidence="1 2">120-4 pot B 10/14</strain>
    </source>
</reference>
<keyword evidence="2" id="KW-1185">Reference proteome</keyword>
<organism evidence="1 2">
    <name type="scientific">Gigaspora margarita</name>
    <dbReference type="NCBI Taxonomy" id="4874"/>
    <lineage>
        <taxon>Eukaryota</taxon>
        <taxon>Fungi</taxon>
        <taxon>Fungi incertae sedis</taxon>
        <taxon>Mucoromycota</taxon>
        <taxon>Glomeromycotina</taxon>
        <taxon>Glomeromycetes</taxon>
        <taxon>Diversisporales</taxon>
        <taxon>Gigasporaceae</taxon>
        <taxon>Gigaspora</taxon>
    </lineage>
</organism>
<name>A0ABN7UK19_GIGMA</name>
<sequence length="392" mass="46478">MVYKKILHPFLFLHRKYYCSCVHKTEPNLSNPELLVKTKFYKIVAEELIWSCLGFDKQKQLVIKDIISVLIAKEMIYKYIYEVNNLDLNLFKLIAKYDPTFRRFTSDKKLDIVYYFNSLQDICASLLGCDEKQAFAIIKKIYEIDGRSKQSLITDFFDLLQEVKDLNINKVDYNDTINSELIEFISLLKKKKEVIEIDSYKFQVWTDRSSFNNRSPNAQAGISVFWKNGTVSFIYVRDHMGNYRNEQADRLLKEGLLKEVKLLEENSDPSYINDSDIMYQYLINNLGFDDPSIRATKFKTCKSIFVKNVKKLCDCKYFVRFVREKLYDLFKSSKKNNVCCNCDKEEYLFEKCQDLINEIYTEKQGTKYVFCKYVKELLEIIITNIFLVIIIR</sequence>
<evidence type="ECO:0000313" key="1">
    <source>
        <dbReference type="EMBL" id="CAG8606522.1"/>
    </source>
</evidence>
<dbReference type="Proteomes" id="UP000789901">
    <property type="component" value="Unassembled WGS sequence"/>
</dbReference>
<accession>A0ABN7UK19</accession>
<dbReference type="EMBL" id="CAJVQB010003386">
    <property type="protein sequence ID" value="CAG8606522.1"/>
    <property type="molecule type" value="Genomic_DNA"/>
</dbReference>
<gene>
    <name evidence="1" type="ORF">GMARGA_LOCUS7143</name>
</gene>
<comment type="caution">
    <text evidence="1">The sequence shown here is derived from an EMBL/GenBank/DDBJ whole genome shotgun (WGS) entry which is preliminary data.</text>
</comment>
<proteinExistence type="predicted"/>
<evidence type="ECO:0000313" key="2">
    <source>
        <dbReference type="Proteomes" id="UP000789901"/>
    </source>
</evidence>
<protein>
    <submittedName>
        <fullName evidence="1">13568_t:CDS:1</fullName>
    </submittedName>
</protein>